<dbReference type="STRING" id="1656094.BFC18_06555"/>
<dbReference type="InterPro" id="IPR012106">
    <property type="entry name" value="Phage_Mu_Gp1"/>
</dbReference>
<reference evidence="1 2" key="1">
    <citation type="submission" date="2016-08" db="EMBL/GenBank/DDBJ databases">
        <authorList>
            <person name="Seilhamer J.J."/>
        </authorList>
    </citation>
    <scope>NUCLEOTIDE SEQUENCE [LARGE SCALE GENOMIC DNA]</scope>
    <source>
        <strain evidence="1 2">KCTC 42603</strain>
    </source>
</reference>
<dbReference type="EMBL" id="MDHN01000010">
    <property type="protein sequence ID" value="OFC71897.1"/>
    <property type="molecule type" value="Genomic_DNA"/>
</dbReference>
<evidence type="ECO:0000313" key="1">
    <source>
        <dbReference type="EMBL" id="OFC71897.1"/>
    </source>
</evidence>
<dbReference type="Proteomes" id="UP000175691">
    <property type="component" value="Unassembled WGS sequence"/>
</dbReference>
<keyword evidence="2" id="KW-1185">Reference proteome</keyword>
<gene>
    <name evidence="1" type="ORF">BFC18_06555</name>
</gene>
<evidence type="ECO:0008006" key="3">
    <source>
        <dbReference type="Google" id="ProtNLM"/>
    </source>
</evidence>
<dbReference type="Pfam" id="PF10123">
    <property type="entry name" value="Mu-like_Pro"/>
    <property type="match status" value="1"/>
</dbReference>
<evidence type="ECO:0000313" key="2">
    <source>
        <dbReference type="Proteomes" id="UP000175691"/>
    </source>
</evidence>
<sequence length="368" mass="38937">MNSAGFAVAVLSGDAEQPLGIAACSFEINIDEPWQQILPGGDFAAYDGRPFEVPGNKWRINDVTGAALAQKLNDRAATGQRLLFDYDHQTLFAKENGGKAPASAWGEKFEWRSGQGLFAQLSFTDTARTHVKANEYLYYSPVVMYDKITGAVLDLHSAALTNDPAIKGMAEAAALHVQHQPEPKAMNEAHALLFSLLGVTVDTTQEMDAAALHAALSTPEAATGIAALAAQSEGFETAQTTIATLSARQPGIPVATYNAVVAELAALKANHDAVTVDQVIEQAQKAGKFIATAELSYLKELGNADMAALNSLLDGRPVLAALTGKQTPKQDNPAKDKVETAALTADQKSIADQLGISHTEFAELHAAE</sequence>
<accession>A0A1E7ZEH6</accession>
<proteinExistence type="predicted"/>
<name>A0A1E7ZEH6_9ALTE</name>
<organism evidence="1 2">
    <name type="scientific">Alteromonas confluentis</name>
    <dbReference type="NCBI Taxonomy" id="1656094"/>
    <lineage>
        <taxon>Bacteria</taxon>
        <taxon>Pseudomonadati</taxon>
        <taxon>Pseudomonadota</taxon>
        <taxon>Gammaproteobacteria</taxon>
        <taxon>Alteromonadales</taxon>
        <taxon>Alteromonadaceae</taxon>
        <taxon>Alteromonas/Salinimonas group</taxon>
        <taxon>Alteromonas</taxon>
    </lineage>
</organism>
<dbReference type="PIRSF" id="PIRSF016624">
    <property type="entry name" value="Mu_prophg_I"/>
    <property type="match status" value="1"/>
</dbReference>
<dbReference type="AlphaFoldDB" id="A0A1E7ZEH6"/>
<comment type="caution">
    <text evidence="1">The sequence shown here is derived from an EMBL/GenBank/DDBJ whole genome shotgun (WGS) entry which is preliminary data.</text>
</comment>
<protein>
    <recommendedName>
        <fullName evidence="3">Phage scaffold protein</fullName>
    </recommendedName>
</protein>